<proteinExistence type="predicted"/>
<dbReference type="Ensembl" id="ENSMCST00000020725.1">
    <property type="protein sequence ID" value="ENSMCSP00000020207.1"/>
    <property type="gene ID" value="ENSMCSG00000014190.1"/>
</dbReference>
<feature type="compositionally biased region" description="Pro residues" evidence="1">
    <location>
        <begin position="1"/>
        <end position="11"/>
    </location>
</feature>
<protein>
    <submittedName>
        <fullName evidence="2">Uncharacterized protein</fullName>
    </submittedName>
</protein>
<keyword evidence="3" id="KW-1185">Reference proteome</keyword>
<evidence type="ECO:0000256" key="1">
    <source>
        <dbReference type="SAM" id="MobiDB-lite"/>
    </source>
</evidence>
<feature type="region of interest" description="Disordered" evidence="1">
    <location>
        <begin position="1"/>
        <end position="41"/>
    </location>
</feature>
<accession>A0A8C5UG63</accession>
<reference evidence="2" key="2">
    <citation type="submission" date="2025-09" db="UniProtKB">
        <authorList>
            <consortium name="Ensembl"/>
        </authorList>
    </citation>
    <scope>IDENTIFICATION</scope>
</reference>
<sequence length="86" mass="9153">MDQAVPNPPCPSQSSECHSSLPPGHLQDGHSKPPGQPLPRLSTLSMQKFLLMSPEPPLASLRPFPLVLSLFPGQSPTPPASPPVRD</sequence>
<dbReference type="Proteomes" id="UP000694560">
    <property type="component" value="Unplaced"/>
</dbReference>
<evidence type="ECO:0000313" key="3">
    <source>
        <dbReference type="Proteomes" id="UP000694560"/>
    </source>
</evidence>
<name>A0A8C5UG63_9PASS</name>
<evidence type="ECO:0000313" key="2">
    <source>
        <dbReference type="Ensembl" id="ENSMCSP00000020207.1"/>
    </source>
</evidence>
<dbReference type="AlphaFoldDB" id="A0A8C5UG63"/>
<reference evidence="2" key="1">
    <citation type="submission" date="2025-08" db="UniProtKB">
        <authorList>
            <consortium name="Ensembl"/>
        </authorList>
    </citation>
    <scope>IDENTIFICATION</scope>
</reference>
<organism evidence="2 3">
    <name type="scientific">Malurus cyaneus samueli</name>
    <dbReference type="NCBI Taxonomy" id="2593467"/>
    <lineage>
        <taxon>Eukaryota</taxon>
        <taxon>Metazoa</taxon>
        <taxon>Chordata</taxon>
        <taxon>Craniata</taxon>
        <taxon>Vertebrata</taxon>
        <taxon>Euteleostomi</taxon>
        <taxon>Archelosauria</taxon>
        <taxon>Archosauria</taxon>
        <taxon>Dinosauria</taxon>
        <taxon>Saurischia</taxon>
        <taxon>Theropoda</taxon>
        <taxon>Coelurosauria</taxon>
        <taxon>Aves</taxon>
        <taxon>Neognathae</taxon>
        <taxon>Neoaves</taxon>
        <taxon>Telluraves</taxon>
        <taxon>Australaves</taxon>
        <taxon>Passeriformes</taxon>
        <taxon>Meliphagoidea</taxon>
        <taxon>Maluridae</taxon>
        <taxon>Malurus</taxon>
    </lineage>
</organism>